<sequence length="288" mass="30113">MGQSVIDLGFVTAPSGVLVLGMGGWIDVWQETGRPLSERAAEAVRAGGGHLRDDEAEAVAVAAAADRSLPVRATAQRSPFDGEPTIAVLEVGLGLPWTGAAEVVVGDLPVDRCGMVLGDARALDSFTGLGDAVGNGLADLSYWGLHAEAAHGVFGGRPIGPAHDGGPHGWQDLPLSDARELAGRLEAWVEQHAQGRGLMVSVEPHTDLHLARRAGRAHPLLAGQVEVAGCAVLGIDWDPGDHAMRHGGEREYGQVYPVTLTGDASGRSVLRWTIPPYVDEDKGEHPQG</sequence>
<dbReference type="EMBL" id="CP102514">
    <property type="protein sequence ID" value="UUY48828.1"/>
    <property type="molecule type" value="Genomic_DNA"/>
</dbReference>
<evidence type="ECO:0000313" key="2">
    <source>
        <dbReference type="Proteomes" id="UP001057738"/>
    </source>
</evidence>
<proteinExistence type="predicted"/>
<dbReference type="RefSeq" id="WP_257856175.1">
    <property type="nucleotide sequence ID" value="NZ_CP102514.1"/>
</dbReference>
<accession>A0ABY5PZD0</accession>
<dbReference type="Proteomes" id="UP001057738">
    <property type="component" value="Chromosome"/>
</dbReference>
<name>A0ABY5PZD0_9ACTN</name>
<evidence type="ECO:0000313" key="1">
    <source>
        <dbReference type="EMBL" id="UUY48828.1"/>
    </source>
</evidence>
<dbReference type="GeneID" id="95575283"/>
<gene>
    <name evidence="1" type="ORF">NRK68_17510</name>
</gene>
<protein>
    <submittedName>
        <fullName evidence="1">Uncharacterized protein</fullName>
    </submittedName>
</protein>
<organism evidence="1 2">
    <name type="scientific">Streptomyces yangpuensis</name>
    <dbReference type="NCBI Taxonomy" id="1648182"/>
    <lineage>
        <taxon>Bacteria</taxon>
        <taxon>Bacillati</taxon>
        <taxon>Actinomycetota</taxon>
        <taxon>Actinomycetes</taxon>
        <taxon>Kitasatosporales</taxon>
        <taxon>Streptomycetaceae</taxon>
        <taxon>Streptomyces</taxon>
    </lineage>
</organism>
<keyword evidence="2" id="KW-1185">Reference proteome</keyword>
<reference evidence="1" key="1">
    <citation type="submission" date="2022-08" db="EMBL/GenBank/DDBJ databases">
        <authorList>
            <person name="Tian L."/>
        </authorList>
    </citation>
    <scope>NUCLEOTIDE SEQUENCE</scope>
    <source>
        <strain evidence="1">CM253</strain>
    </source>
</reference>